<accession>B4Q6X2</accession>
<name>B4Q6X2_DROSI</name>
<sequence length="98" mass="10580">MALLRSPHFLELPASLLFPIAYRQKPPGANDSPTKPPTVRRTNRLTVESCLCPASVCASVSVLGSGYGPLLLCVRACRLVFVIPDGMSSIKIYLSDFS</sequence>
<dbReference type="OMA" id="AYRQNPR"/>
<dbReference type="HOGENOM" id="CLU_2429321_0_0_1"/>
<proteinExistence type="predicted"/>
<dbReference type="EMBL" id="CM000361">
    <property type="protein sequence ID" value="EDX05180.1"/>
    <property type="molecule type" value="Genomic_DNA"/>
</dbReference>
<evidence type="ECO:0000313" key="2">
    <source>
        <dbReference type="Proteomes" id="UP000000304"/>
    </source>
</evidence>
<dbReference type="PhylomeDB" id="B4Q6X2"/>
<reference evidence="1 2" key="1">
    <citation type="journal article" date="2007" name="Nature">
        <title>Evolution of genes and genomes on the Drosophila phylogeny.</title>
        <authorList>
            <consortium name="Drosophila 12 Genomes Consortium"/>
            <person name="Clark A.G."/>
            <person name="Eisen M.B."/>
            <person name="Smith D.R."/>
            <person name="Bergman C.M."/>
            <person name="Oliver B."/>
            <person name="Markow T.A."/>
            <person name="Kaufman T.C."/>
            <person name="Kellis M."/>
            <person name="Gelbart W."/>
            <person name="Iyer V.N."/>
            <person name="Pollard D.A."/>
            <person name="Sackton T.B."/>
            <person name="Larracuente A.M."/>
            <person name="Singh N.D."/>
            <person name="Abad J.P."/>
            <person name="Abt D.N."/>
            <person name="Adryan B."/>
            <person name="Aguade M."/>
            <person name="Akashi H."/>
            <person name="Anderson W.W."/>
            <person name="Aquadro C.F."/>
            <person name="Ardell D.H."/>
            <person name="Arguello R."/>
            <person name="Artieri C.G."/>
            <person name="Barbash D.A."/>
            <person name="Barker D."/>
            <person name="Barsanti P."/>
            <person name="Batterham P."/>
            <person name="Batzoglou S."/>
            <person name="Begun D."/>
            <person name="Bhutkar A."/>
            <person name="Blanco E."/>
            <person name="Bosak S.A."/>
            <person name="Bradley R.K."/>
            <person name="Brand A.D."/>
            <person name="Brent M.R."/>
            <person name="Brooks A.N."/>
            <person name="Brown R.H."/>
            <person name="Butlin R.K."/>
            <person name="Caggese C."/>
            <person name="Calvi B.R."/>
            <person name="Bernardo de Carvalho A."/>
            <person name="Caspi A."/>
            <person name="Castrezana S."/>
            <person name="Celniker S.E."/>
            <person name="Chang J.L."/>
            <person name="Chapple C."/>
            <person name="Chatterji S."/>
            <person name="Chinwalla A."/>
            <person name="Civetta A."/>
            <person name="Clifton S.W."/>
            <person name="Comeron J.M."/>
            <person name="Costello J.C."/>
            <person name="Coyne J.A."/>
            <person name="Daub J."/>
            <person name="David R.G."/>
            <person name="Delcher A.L."/>
            <person name="Delehaunty K."/>
            <person name="Do C.B."/>
            <person name="Ebling H."/>
            <person name="Edwards K."/>
            <person name="Eickbush T."/>
            <person name="Evans J.D."/>
            <person name="Filipski A."/>
            <person name="Findeiss S."/>
            <person name="Freyhult E."/>
            <person name="Fulton L."/>
            <person name="Fulton R."/>
            <person name="Garcia A.C."/>
            <person name="Gardiner A."/>
            <person name="Garfield D.A."/>
            <person name="Garvin B.E."/>
            <person name="Gibson G."/>
            <person name="Gilbert D."/>
            <person name="Gnerre S."/>
            <person name="Godfrey J."/>
            <person name="Good R."/>
            <person name="Gotea V."/>
            <person name="Gravely B."/>
            <person name="Greenberg A.J."/>
            <person name="Griffiths-Jones S."/>
            <person name="Gross S."/>
            <person name="Guigo R."/>
            <person name="Gustafson E.A."/>
            <person name="Haerty W."/>
            <person name="Hahn M.W."/>
            <person name="Halligan D.L."/>
            <person name="Halpern A.L."/>
            <person name="Halter G.M."/>
            <person name="Han M.V."/>
            <person name="Heger A."/>
            <person name="Hillier L."/>
            <person name="Hinrichs A.S."/>
            <person name="Holmes I."/>
            <person name="Hoskins R.A."/>
            <person name="Hubisz M.J."/>
            <person name="Hultmark D."/>
            <person name="Huntley M.A."/>
            <person name="Jaffe D.B."/>
            <person name="Jagadeeshan S."/>
            <person name="Jeck W.R."/>
            <person name="Johnson J."/>
            <person name="Jones C.D."/>
            <person name="Jordan W.C."/>
            <person name="Karpen G.H."/>
            <person name="Kataoka E."/>
            <person name="Keightley P.D."/>
            <person name="Kheradpour P."/>
            <person name="Kirkness E.F."/>
            <person name="Koerich L.B."/>
            <person name="Kristiansen K."/>
            <person name="Kudrna D."/>
            <person name="Kulathinal R.J."/>
            <person name="Kumar S."/>
            <person name="Kwok R."/>
            <person name="Lander E."/>
            <person name="Langley C.H."/>
            <person name="Lapoint R."/>
            <person name="Lazzaro B.P."/>
            <person name="Lee S.J."/>
            <person name="Levesque L."/>
            <person name="Li R."/>
            <person name="Lin C.F."/>
            <person name="Lin M.F."/>
            <person name="Lindblad-Toh K."/>
            <person name="Llopart A."/>
            <person name="Long M."/>
            <person name="Low L."/>
            <person name="Lozovsky E."/>
            <person name="Lu J."/>
            <person name="Luo M."/>
            <person name="Machado C.A."/>
            <person name="Makalowski W."/>
            <person name="Marzo M."/>
            <person name="Matsuda M."/>
            <person name="Matzkin L."/>
            <person name="McAllister B."/>
            <person name="McBride C.S."/>
            <person name="McKernan B."/>
            <person name="McKernan K."/>
            <person name="Mendez-Lago M."/>
            <person name="Minx P."/>
            <person name="Mollenhauer M.U."/>
            <person name="Montooth K."/>
            <person name="Mount S.M."/>
            <person name="Mu X."/>
            <person name="Myers E."/>
            <person name="Negre B."/>
            <person name="Newfeld S."/>
            <person name="Nielsen R."/>
            <person name="Noor M.A."/>
            <person name="O'Grady P."/>
            <person name="Pachter L."/>
            <person name="Papaceit M."/>
            <person name="Parisi M.J."/>
            <person name="Parisi M."/>
            <person name="Parts L."/>
            <person name="Pedersen J.S."/>
            <person name="Pesole G."/>
            <person name="Phillippy A.M."/>
            <person name="Ponting C.P."/>
            <person name="Pop M."/>
            <person name="Porcelli D."/>
            <person name="Powell J.R."/>
            <person name="Prohaska S."/>
            <person name="Pruitt K."/>
            <person name="Puig M."/>
            <person name="Quesneville H."/>
            <person name="Ram K.R."/>
            <person name="Rand D."/>
            <person name="Rasmussen M.D."/>
            <person name="Reed L.K."/>
            <person name="Reenan R."/>
            <person name="Reily A."/>
            <person name="Remington K.A."/>
            <person name="Rieger T.T."/>
            <person name="Ritchie M.G."/>
            <person name="Robin C."/>
            <person name="Rogers Y.H."/>
            <person name="Rohde C."/>
            <person name="Rozas J."/>
            <person name="Rubenfield M.J."/>
            <person name="Ruiz A."/>
            <person name="Russo S."/>
            <person name="Salzberg S.L."/>
            <person name="Sanchez-Gracia A."/>
            <person name="Saranga D.J."/>
            <person name="Sato H."/>
            <person name="Schaeffer S.W."/>
            <person name="Schatz M.C."/>
            <person name="Schlenke T."/>
            <person name="Schwartz R."/>
            <person name="Segarra C."/>
            <person name="Singh R.S."/>
            <person name="Sirot L."/>
            <person name="Sirota M."/>
            <person name="Sisneros N.B."/>
            <person name="Smith C.D."/>
            <person name="Smith T.F."/>
            <person name="Spieth J."/>
            <person name="Stage D.E."/>
            <person name="Stark A."/>
            <person name="Stephan W."/>
            <person name="Strausberg R.L."/>
            <person name="Strempel S."/>
            <person name="Sturgill D."/>
            <person name="Sutton G."/>
            <person name="Sutton G.G."/>
            <person name="Tao W."/>
            <person name="Teichmann S."/>
            <person name="Tobari Y.N."/>
            <person name="Tomimura Y."/>
            <person name="Tsolas J.M."/>
            <person name="Valente V.L."/>
            <person name="Venter E."/>
            <person name="Venter J.C."/>
            <person name="Vicario S."/>
            <person name="Vieira F.G."/>
            <person name="Vilella A.J."/>
            <person name="Villasante A."/>
            <person name="Walenz B."/>
            <person name="Wang J."/>
            <person name="Wasserman M."/>
            <person name="Watts T."/>
            <person name="Wilson D."/>
            <person name="Wilson R.K."/>
            <person name="Wing R.A."/>
            <person name="Wolfner M.F."/>
            <person name="Wong A."/>
            <person name="Wong G.K."/>
            <person name="Wu C.I."/>
            <person name="Wu G."/>
            <person name="Yamamoto D."/>
            <person name="Yang H.P."/>
            <person name="Yang S.P."/>
            <person name="Yorke J.A."/>
            <person name="Yoshida K."/>
            <person name="Zdobnov E."/>
            <person name="Zhang P."/>
            <person name="Zhang Y."/>
            <person name="Zimin A.V."/>
            <person name="Baldwin J."/>
            <person name="Abdouelleil A."/>
            <person name="Abdulkadir J."/>
            <person name="Abebe A."/>
            <person name="Abera B."/>
            <person name="Abreu J."/>
            <person name="Acer S.C."/>
            <person name="Aftuck L."/>
            <person name="Alexander A."/>
            <person name="An P."/>
            <person name="Anderson E."/>
            <person name="Anderson S."/>
            <person name="Arachi H."/>
            <person name="Azer M."/>
            <person name="Bachantsang P."/>
            <person name="Barry A."/>
            <person name="Bayul T."/>
            <person name="Berlin A."/>
            <person name="Bessette D."/>
            <person name="Bloom T."/>
            <person name="Blye J."/>
            <person name="Boguslavskiy L."/>
            <person name="Bonnet C."/>
            <person name="Boukhgalter B."/>
            <person name="Bourzgui I."/>
            <person name="Brown A."/>
            <person name="Cahill P."/>
            <person name="Channer S."/>
            <person name="Cheshatsang Y."/>
            <person name="Chuda L."/>
            <person name="Citroen M."/>
            <person name="Collymore A."/>
            <person name="Cooke P."/>
            <person name="Costello M."/>
            <person name="D'Aco K."/>
            <person name="Daza R."/>
            <person name="De Haan G."/>
            <person name="DeGray S."/>
            <person name="DeMaso C."/>
            <person name="Dhargay N."/>
            <person name="Dooley K."/>
            <person name="Dooley E."/>
            <person name="Doricent M."/>
            <person name="Dorje P."/>
            <person name="Dorjee K."/>
            <person name="Dupes A."/>
            <person name="Elong R."/>
            <person name="Falk J."/>
            <person name="Farina A."/>
            <person name="Faro S."/>
            <person name="Ferguson D."/>
            <person name="Fisher S."/>
            <person name="Foley C.D."/>
            <person name="Franke A."/>
            <person name="Friedrich D."/>
            <person name="Gadbois L."/>
            <person name="Gearin G."/>
            <person name="Gearin C.R."/>
            <person name="Giannoukos G."/>
            <person name="Goode T."/>
            <person name="Graham J."/>
            <person name="Grandbois E."/>
            <person name="Grewal S."/>
            <person name="Gyaltsen K."/>
            <person name="Hafez N."/>
            <person name="Hagos B."/>
            <person name="Hall J."/>
            <person name="Henson C."/>
            <person name="Hollinger A."/>
            <person name="Honan T."/>
            <person name="Huard M.D."/>
            <person name="Hughes L."/>
            <person name="Hurhula B."/>
            <person name="Husby M.E."/>
            <person name="Kamat A."/>
            <person name="Kanga B."/>
            <person name="Kashin S."/>
            <person name="Khazanovich D."/>
            <person name="Kisner P."/>
            <person name="Lance K."/>
            <person name="Lara M."/>
            <person name="Lee W."/>
            <person name="Lennon N."/>
            <person name="Letendre F."/>
            <person name="LeVine R."/>
            <person name="Lipovsky A."/>
            <person name="Liu X."/>
            <person name="Liu J."/>
            <person name="Liu S."/>
            <person name="Lokyitsang T."/>
            <person name="Lokyitsang Y."/>
            <person name="Lubonja R."/>
            <person name="Lui A."/>
            <person name="MacDonald P."/>
            <person name="Magnisalis V."/>
            <person name="Maru K."/>
            <person name="Matthews C."/>
            <person name="McCusker W."/>
            <person name="McDonough S."/>
            <person name="Mehta T."/>
            <person name="Meldrim J."/>
            <person name="Meneus L."/>
            <person name="Mihai O."/>
            <person name="Mihalev A."/>
            <person name="Mihova T."/>
            <person name="Mittelman R."/>
            <person name="Mlenga V."/>
            <person name="Montmayeur A."/>
            <person name="Mulrain L."/>
            <person name="Navidi A."/>
            <person name="Naylor J."/>
            <person name="Negash T."/>
            <person name="Nguyen T."/>
            <person name="Nguyen N."/>
            <person name="Nicol R."/>
            <person name="Norbu C."/>
            <person name="Norbu N."/>
            <person name="Novod N."/>
            <person name="O'Neill B."/>
            <person name="Osman S."/>
            <person name="Markiewicz E."/>
            <person name="Oyono O.L."/>
            <person name="Patti C."/>
            <person name="Phunkhang P."/>
            <person name="Pierre F."/>
            <person name="Priest M."/>
            <person name="Raghuraman S."/>
            <person name="Rege F."/>
            <person name="Reyes R."/>
            <person name="Rise C."/>
            <person name="Rogov P."/>
            <person name="Ross K."/>
            <person name="Ryan E."/>
            <person name="Settipalli S."/>
            <person name="Shea T."/>
            <person name="Sherpa N."/>
            <person name="Shi L."/>
            <person name="Shih D."/>
            <person name="Sparrow T."/>
            <person name="Spaulding J."/>
            <person name="Stalker J."/>
            <person name="Stange-Thomann N."/>
            <person name="Stavropoulos S."/>
            <person name="Stone C."/>
            <person name="Strader C."/>
            <person name="Tesfaye S."/>
            <person name="Thomson T."/>
            <person name="Thoulutsang Y."/>
            <person name="Thoulutsang D."/>
            <person name="Topham K."/>
            <person name="Topping I."/>
            <person name="Tsamla T."/>
            <person name="Vassiliev H."/>
            <person name="Vo A."/>
            <person name="Wangchuk T."/>
            <person name="Wangdi T."/>
            <person name="Weiand M."/>
            <person name="Wilkinson J."/>
            <person name="Wilson A."/>
            <person name="Yadav S."/>
            <person name="Young G."/>
            <person name="Yu Q."/>
            <person name="Zembek L."/>
            <person name="Zhong D."/>
            <person name="Zimmer A."/>
            <person name="Zwirko Z."/>
            <person name="Jaffe D.B."/>
            <person name="Alvarez P."/>
            <person name="Brockman W."/>
            <person name="Butler J."/>
            <person name="Chin C."/>
            <person name="Gnerre S."/>
            <person name="Grabherr M."/>
            <person name="Kleber M."/>
            <person name="Mauceli E."/>
            <person name="MacCallum I."/>
        </authorList>
    </citation>
    <scope>NUCLEOTIDE SEQUENCE [LARGE SCALE GENOMIC DNA]</scope>
    <source>
        <strain evidence="2">white501</strain>
    </source>
</reference>
<organism evidence="1 2">
    <name type="scientific">Drosophila simulans</name>
    <name type="common">Fruit fly</name>
    <dbReference type="NCBI Taxonomy" id="7240"/>
    <lineage>
        <taxon>Eukaryota</taxon>
        <taxon>Metazoa</taxon>
        <taxon>Ecdysozoa</taxon>
        <taxon>Arthropoda</taxon>
        <taxon>Hexapoda</taxon>
        <taxon>Insecta</taxon>
        <taxon>Pterygota</taxon>
        <taxon>Neoptera</taxon>
        <taxon>Endopterygota</taxon>
        <taxon>Diptera</taxon>
        <taxon>Brachycera</taxon>
        <taxon>Muscomorpha</taxon>
        <taxon>Ephydroidea</taxon>
        <taxon>Drosophilidae</taxon>
        <taxon>Drosophila</taxon>
        <taxon>Sophophora</taxon>
    </lineage>
</organism>
<evidence type="ECO:0000313" key="1">
    <source>
        <dbReference type="EMBL" id="EDX05180.1"/>
    </source>
</evidence>
<gene>
    <name evidence="1" type="primary">Dsim\GD24031</name>
    <name evidence="1" type="ORF">Dsim_GD24031</name>
</gene>
<keyword evidence="2" id="KW-1185">Reference proteome</keyword>
<protein>
    <submittedName>
        <fullName evidence="1">GD24031</fullName>
    </submittedName>
</protein>
<dbReference type="AlphaFoldDB" id="B4Q6X2"/>
<dbReference type="Proteomes" id="UP000000304">
    <property type="component" value="Chromosome 2L"/>
</dbReference>